<dbReference type="Pfam" id="PF20512">
    <property type="entry name" value="PMI_typeI_hel"/>
    <property type="match status" value="1"/>
</dbReference>
<feature type="binding site" evidence="9">
    <location>
        <position position="102"/>
    </location>
    <ligand>
        <name>Zn(2+)</name>
        <dbReference type="ChEBI" id="CHEBI:29105"/>
    </ligand>
</feature>
<dbReference type="CTD" id="4351"/>
<keyword evidence="16" id="KW-1185">Reference proteome</keyword>
<gene>
    <name evidence="17 18" type="primary">LOC115890960</name>
</gene>
<evidence type="ECO:0000259" key="14">
    <source>
        <dbReference type="Pfam" id="PF20511"/>
    </source>
</evidence>
<protein>
    <recommendedName>
        <fullName evidence="4 10">Mannose-6-phosphate isomerase</fullName>
        <ecNumber evidence="4 10">5.3.1.8</ecNumber>
    </recommendedName>
</protein>
<dbReference type="InterPro" id="IPR011051">
    <property type="entry name" value="RmlC_Cupin_sf"/>
</dbReference>
<dbReference type="AlphaFoldDB" id="A0A6J2YWE7"/>
<evidence type="ECO:0000256" key="11">
    <source>
        <dbReference type="RuleBase" id="RU004189"/>
    </source>
</evidence>
<evidence type="ECO:0000256" key="1">
    <source>
        <dbReference type="ARBA" id="ARBA00000757"/>
    </source>
</evidence>
<dbReference type="PROSITE" id="PS00966">
    <property type="entry name" value="PMI_I_2"/>
    <property type="match status" value="1"/>
</dbReference>
<dbReference type="InterPro" id="IPR014710">
    <property type="entry name" value="RmlC-like_jellyroll"/>
</dbReference>
<dbReference type="CDD" id="cd07011">
    <property type="entry name" value="cupin_PMI_type_I_N"/>
    <property type="match status" value="1"/>
</dbReference>
<feature type="domain" description="Phosphomannose isomerase type I C-terminal" evidence="13">
    <location>
        <begin position="310"/>
        <end position="352"/>
    </location>
</feature>
<dbReference type="PROSITE" id="PS00965">
    <property type="entry name" value="PMI_I_1"/>
    <property type="match status" value="1"/>
</dbReference>
<dbReference type="UniPathway" id="UPA00126">
    <property type="reaction ID" value="UER00423"/>
</dbReference>
<evidence type="ECO:0000259" key="15">
    <source>
        <dbReference type="Pfam" id="PF20512"/>
    </source>
</evidence>
<evidence type="ECO:0000256" key="9">
    <source>
        <dbReference type="PIRSR" id="PIRSR001480-2"/>
    </source>
</evidence>
<evidence type="ECO:0000256" key="4">
    <source>
        <dbReference type="ARBA" id="ARBA00011956"/>
    </source>
</evidence>
<dbReference type="InterPro" id="IPR001250">
    <property type="entry name" value="Man6P_Isoase-1"/>
</dbReference>
<keyword evidence="5 9" id="KW-0479">Metal-binding</keyword>
<dbReference type="Gene3D" id="1.10.441.10">
    <property type="entry name" value="Phosphomannose Isomerase, domain 2"/>
    <property type="match status" value="1"/>
</dbReference>
<name>A0A6J2YWE7_SITOR</name>
<dbReference type="InterPro" id="IPR018050">
    <property type="entry name" value="Pmannose_isomerase-type1_CS"/>
</dbReference>
<evidence type="ECO:0000256" key="7">
    <source>
        <dbReference type="ARBA" id="ARBA00023235"/>
    </source>
</evidence>
<dbReference type="GO" id="GO:0005975">
    <property type="term" value="P:carbohydrate metabolic process"/>
    <property type="evidence" value="ECO:0007669"/>
    <property type="project" value="InterPro"/>
</dbReference>
<feature type="domain" description="Phosphomannose isomerase type I helical insertion" evidence="15">
    <location>
        <begin position="172"/>
        <end position="234"/>
    </location>
</feature>
<feature type="domain" description="Phosphomannose isomerase type I catalytic" evidence="14">
    <location>
        <begin position="2"/>
        <end position="144"/>
    </location>
</feature>
<dbReference type="GO" id="GO:0008270">
    <property type="term" value="F:zinc ion binding"/>
    <property type="evidence" value="ECO:0007669"/>
    <property type="project" value="InterPro"/>
</dbReference>
<comment type="similarity">
    <text evidence="3 11">Belongs to the mannose-6-phosphate isomerase type 1 family.</text>
</comment>
<comment type="cofactor">
    <cofactor evidence="9 10">
        <name>Zn(2+)</name>
        <dbReference type="ChEBI" id="CHEBI:29105"/>
    </cofactor>
    <text evidence="9 10">Binds 1 zinc ion per subunit.</text>
</comment>
<feature type="binding site" evidence="9">
    <location>
        <position position="127"/>
    </location>
    <ligand>
        <name>Zn(2+)</name>
        <dbReference type="ChEBI" id="CHEBI:29105"/>
    </ligand>
</feature>
<dbReference type="Pfam" id="PF20511">
    <property type="entry name" value="PMI_typeI_cat"/>
    <property type="match status" value="1"/>
</dbReference>
<evidence type="ECO:0000313" key="18">
    <source>
        <dbReference type="RefSeq" id="XP_030767190.1"/>
    </source>
</evidence>
<dbReference type="SUPFAM" id="SSF51182">
    <property type="entry name" value="RmlC-like cupins"/>
    <property type="match status" value="1"/>
</dbReference>
<dbReference type="Proteomes" id="UP000504635">
    <property type="component" value="Unplaced"/>
</dbReference>
<comment type="pathway">
    <text evidence="2 12">Nucleotide-sugar biosynthesis; GDP-alpha-D-mannose biosynthesis; alpha-D-mannose 1-phosphate from D-fructose 6-phosphate: step 1/2.</text>
</comment>
<dbReference type="PANTHER" id="PTHR10309">
    <property type="entry name" value="MANNOSE-6-PHOSPHATE ISOMERASE"/>
    <property type="match status" value="1"/>
</dbReference>
<evidence type="ECO:0000313" key="17">
    <source>
        <dbReference type="RefSeq" id="XP_030767189.1"/>
    </source>
</evidence>
<dbReference type="PIRSF" id="PIRSF001480">
    <property type="entry name" value="Mannose-6-phosphate_isomerase"/>
    <property type="match status" value="1"/>
</dbReference>
<evidence type="ECO:0000256" key="3">
    <source>
        <dbReference type="ARBA" id="ARBA00010772"/>
    </source>
</evidence>
<feature type="binding site" evidence="9">
    <location>
        <position position="100"/>
    </location>
    <ligand>
        <name>Zn(2+)</name>
        <dbReference type="ChEBI" id="CHEBI:29105"/>
    </ligand>
</feature>
<dbReference type="InterPro" id="IPR046456">
    <property type="entry name" value="PMI_typeI_C"/>
</dbReference>
<accession>A0A6J2YWE7</accession>
<dbReference type="RefSeq" id="XP_030767189.1">
    <property type="nucleotide sequence ID" value="XM_030911329.1"/>
</dbReference>
<dbReference type="PRINTS" id="PR00714">
    <property type="entry name" value="MAN6PISMRASE"/>
</dbReference>
<evidence type="ECO:0000313" key="16">
    <source>
        <dbReference type="Proteomes" id="UP000504635"/>
    </source>
</evidence>
<keyword evidence="7 10" id="KW-0413">Isomerase</keyword>
<dbReference type="PANTHER" id="PTHR10309:SF0">
    <property type="entry name" value="MANNOSE-6-PHOSPHATE ISOMERASE"/>
    <property type="match status" value="1"/>
</dbReference>
<dbReference type="InterPro" id="IPR016305">
    <property type="entry name" value="Mannose-6-P_Isomerase"/>
</dbReference>
<dbReference type="RefSeq" id="XP_030767190.1">
    <property type="nucleotide sequence ID" value="XM_030911330.1"/>
</dbReference>
<proteinExistence type="inferred from homology"/>
<dbReference type="GO" id="GO:0005829">
    <property type="term" value="C:cytosol"/>
    <property type="evidence" value="ECO:0007669"/>
    <property type="project" value="TreeGrafter"/>
</dbReference>
<dbReference type="GO" id="GO:0009298">
    <property type="term" value="P:GDP-mannose biosynthetic process"/>
    <property type="evidence" value="ECO:0007669"/>
    <property type="project" value="UniProtKB-UniPathway"/>
</dbReference>
<dbReference type="KEGG" id="soy:115890960"/>
<reference evidence="17 18" key="1">
    <citation type="submission" date="2025-04" db="UniProtKB">
        <authorList>
            <consortium name="RefSeq"/>
        </authorList>
    </citation>
    <scope>IDENTIFICATION</scope>
    <source>
        <tissue evidence="17 18">Gonads</tissue>
    </source>
</reference>
<evidence type="ECO:0000256" key="8">
    <source>
        <dbReference type="PIRSR" id="PIRSR001480-1"/>
    </source>
</evidence>
<sequence length="391" mass="43679">MELVCKLQTYDWGKKGLSSKVAQLKKNSDEGFQVDENLSYAELWMGTHVNAPSVIKGSNVNLSDFISSHPEVLGEEVLKIFKELPFLFKVLSVDKALSIQAHPSKEHAVELHSKFPDIYKDPNHKPEMAIALTTFEALCGFRPLQEIKNFIQNIPELQGIIGSELLKNDCGLIQKAFRTVLTCSKDKIRSIIDSLLIRVKNYDENQKITYMVSLVERLHSQFPYDNGILMVYFLNYLKLNPSEAIFLGANVPHAYISGDCVECMACSDNVVRAGLTPKFVDVETLCDMLIYKGEPEENKLFTPTRESEFSVIFTPPVPDFAVVQIEVPESRSLFQTSPRLSASILLVISGQAQYENGQVVPGTVLFLAANATVTFTKICGDLLIYQSLANV</sequence>
<feature type="binding site" evidence="9">
    <location>
        <position position="253"/>
    </location>
    <ligand>
        <name>Zn(2+)</name>
        <dbReference type="ChEBI" id="CHEBI:29105"/>
    </ligand>
</feature>
<dbReference type="GO" id="GO:0004476">
    <property type="term" value="F:mannose-6-phosphate isomerase activity"/>
    <property type="evidence" value="ECO:0007669"/>
    <property type="project" value="UniProtKB-EC"/>
</dbReference>
<keyword evidence="6 9" id="KW-0862">Zinc</keyword>
<evidence type="ECO:0000259" key="13">
    <source>
        <dbReference type="Pfam" id="PF01238"/>
    </source>
</evidence>
<dbReference type="Pfam" id="PF01238">
    <property type="entry name" value="PMI_typeI_C"/>
    <property type="match status" value="1"/>
</dbReference>
<feature type="active site" evidence="8">
    <location>
        <position position="272"/>
    </location>
</feature>
<evidence type="ECO:0000256" key="12">
    <source>
        <dbReference type="RuleBase" id="RU004248"/>
    </source>
</evidence>
<dbReference type="InterPro" id="IPR046457">
    <property type="entry name" value="PMI_typeI_cat"/>
</dbReference>
<evidence type="ECO:0000256" key="5">
    <source>
        <dbReference type="ARBA" id="ARBA00022723"/>
    </source>
</evidence>
<evidence type="ECO:0000256" key="2">
    <source>
        <dbReference type="ARBA" id="ARBA00004666"/>
    </source>
</evidence>
<evidence type="ECO:0000256" key="6">
    <source>
        <dbReference type="ARBA" id="ARBA00022833"/>
    </source>
</evidence>
<dbReference type="GeneID" id="115890960"/>
<organism evidence="16 18">
    <name type="scientific">Sitophilus oryzae</name>
    <name type="common">Rice weevil</name>
    <name type="synonym">Curculio oryzae</name>
    <dbReference type="NCBI Taxonomy" id="7048"/>
    <lineage>
        <taxon>Eukaryota</taxon>
        <taxon>Metazoa</taxon>
        <taxon>Ecdysozoa</taxon>
        <taxon>Arthropoda</taxon>
        <taxon>Hexapoda</taxon>
        <taxon>Insecta</taxon>
        <taxon>Pterygota</taxon>
        <taxon>Neoptera</taxon>
        <taxon>Endopterygota</taxon>
        <taxon>Coleoptera</taxon>
        <taxon>Polyphaga</taxon>
        <taxon>Cucujiformia</taxon>
        <taxon>Curculionidae</taxon>
        <taxon>Dryophthorinae</taxon>
        <taxon>Sitophilus</taxon>
    </lineage>
</organism>
<dbReference type="Gene3D" id="2.60.120.10">
    <property type="entry name" value="Jelly Rolls"/>
    <property type="match status" value="2"/>
</dbReference>
<dbReference type="OrthoDB" id="6605218at2759"/>
<dbReference type="InterPro" id="IPR046458">
    <property type="entry name" value="PMI_typeI_hel"/>
</dbReference>
<evidence type="ECO:0000256" key="10">
    <source>
        <dbReference type="RuleBase" id="RU000611"/>
    </source>
</evidence>
<comment type="catalytic activity">
    <reaction evidence="1 10">
        <text>D-mannose 6-phosphate = D-fructose 6-phosphate</text>
        <dbReference type="Rhea" id="RHEA:12356"/>
        <dbReference type="ChEBI" id="CHEBI:58735"/>
        <dbReference type="ChEBI" id="CHEBI:61527"/>
        <dbReference type="EC" id="5.3.1.8"/>
    </reaction>
</comment>
<dbReference type="NCBIfam" id="TIGR00218">
    <property type="entry name" value="manA"/>
    <property type="match status" value="1"/>
</dbReference>
<dbReference type="EC" id="5.3.1.8" evidence="4 10"/>